<dbReference type="EMBL" id="AMQM01006550">
    <property type="status" value="NOT_ANNOTATED_CDS"/>
    <property type="molecule type" value="Genomic_DNA"/>
</dbReference>
<keyword evidence="7" id="KW-1185">Reference proteome</keyword>
<dbReference type="Gene3D" id="1.20.1270.290">
    <property type="match status" value="1"/>
</dbReference>
<dbReference type="PROSITE" id="PS51037">
    <property type="entry name" value="YEATS"/>
    <property type="match status" value="1"/>
</dbReference>
<dbReference type="AlphaFoldDB" id="T1FDP5"/>
<dbReference type="GO" id="GO:0045893">
    <property type="term" value="P:positive regulation of DNA-templated transcription"/>
    <property type="evidence" value="ECO:0000318"/>
    <property type="project" value="GO_Central"/>
</dbReference>
<dbReference type="PANTHER" id="PTHR47827">
    <property type="entry name" value="AHD DOMAIN-CONTAINING PROTEIN"/>
    <property type="match status" value="1"/>
</dbReference>
<dbReference type="GO" id="GO:0003677">
    <property type="term" value="F:DNA binding"/>
    <property type="evidence" value="ECO:0007669"/>
    <property type="project" value="InterPro"/>
</dbReference>
<dbReference type="Gene3D" id="2.60.40.1970">
    <property type="entry name" value="YEATS domain"/>
    <property type="match status" value="1"/>
</dbReference>
<reference evidence="7" key="1">
    <citation type="submission" date="2012-12" db="EMBL/GenBank/DDBJ databases">
        <authorList>
            <person name="Hellsten U."/>
            <person name="Grimwood J."/>
            <person name="Chapman J.A."/>
            <person name="Shapiro H."/>
            <person name="Aerts A."/>
            <person name="Otillar R.P."/>
            <person name="Terry A.Y."/>
            <person name="Boore J.L."/>
            <person name="Simakov O."/>
            <person name="Marletaz F."/>
            <person name="Cho S.-J."/>
            <person name="Edsinger-Gonzales E."/>
            <person name="Havlak P."/>
            <person name="Kuo D.-H."/>
            <person name="Larsson T."/>
            <person name="Lv J."/>
            <person name="Arendt D."/>
            <person name="Savage R."/>
            <person name="Osoegawa K."/>
            <person name="de Jong P."/>
            <person name="Lindberg D.R."/>
            <person name="Seaver E.C."/>
            <person name="Weisblat D.A."/>
            <person name="Putnam N.H."/>
            <person name="Grigoriev I.V."/>
            <person name="Rokhsar D.S."/>
        </authorList>
    </citation>
    <scope>NUCLEOTIDE SEQUENCE</scope>
</reference>
<evidence type="ECO:0000256" key="2">
    <source>
        <dbReference type="PROSITE-ProRule" id="PRU00376"/>
    </source>
</evidence>
<dbReference type="OrthoDB" id="10053467at2759"/>
<keyword evidence="1 2" id="KW-0539">Nucleus</keyword>
<protein>
    <recommendedName>
        <fullName evidence="4">YEATS domain-containing protein</fullName>
    </recommendedName>
</protein>
<evidence type="ECO:0000256" key="1">
    <source>
        <dbReference type="ARBA" id="ARBA00023242"/>
    </source>
</evidence>
<sequence>MVPKMIELLPLENVDQKIEMSIEIGHKAAVRSLPTKEGHTHDWIVYVRTDQNQFVEKVEFNLHPSFKKPKRVVASAPFQLLENGYGEFNMKIVVHFKVNNHREKVPYEYYLFLSSEPTISYSVHKQHTIDLTNPARTKKPGRPKKNNSLKETNTSSESLSNSSVTKNSLIVPPRKPGRPRKNGTIPVKTMKSPDVDLPSPFSSSSTSSLQSSPSLTSSDDDILPMPPSTAKLSYTPSSSSSPTSKMFQHDTRQLKTKHTVSTLPAGKLQEFADWSLAQTATTLHSANQYYINERINDLVELQKTLMSLKDKKVLKRIVKIIKVAGYLQMTDSTFDFDLMEMDDVTINCIKETLTNQ</sequence>
<evidence type="ECO:0000256" key="3">
    <source>
        <dbReference type="SAM" id="MobiDB-lite"/>
    </source>
</evidence>
<reference evidence="5 7" key="2">
    <citation type="journal article" date="2013" name="Nature">
        <title>Insights into bilaterian evolution from three spiralian genomes.</title>
        <authorList>
            <person name="Simakov O."/>
            <person name="Marletaz F."/>
            <person name="Cho S.J."/>
            <person name="Edsinger-Gonzales E."/>
            <person name="Havlak P."/>
            <person name="Hellsten U."/>
            <person name="Kuo D.H."/>
            <person name="Larsson T."/>
            <person name="Lv J."/>
            <person name="Arendt D."/>
            <person name="Savage R."/>
            <person name="Osoegawa K."/>
            <person name="de Jong P."/>
            <person name="Grimwood J."/>
            <person name="Chapman J.A."/>
            <person name="Shapiro H."/>
            <person name="Aerts A."/>
            <person name="Otillar R.P."/>
            <person name="Terry A.Y."/>
            <person name="Boore J.L."/>
            <person name="Grigoriev I.V."/>
            <person name="Lindberg D.R."/>
            <person name="Seaver E.C."/>
            <person name="Weisblat D.A."/>
            <person name="Putnam N.H."/>
            <person name="Rokhsar D.S."/>
        </authorList>
    </citation>
    <scope>NUCLEOTIDE SEQUENCE</scope>
</reference>
<dbReference type="HOGENOM" id="CLU_779091_0_0_1"/>
<feature type="region of interest" description="Disordered" evidence="3">
    <location>
        <begin position="130"/>
        <end position="248"/>
    </location>
</feature>
<dbReference type="InterPro" id="IPR052790">
    <property type="entry name" value="YEATS_domain"/>
</dbReference>
<dbReference type="PANTHER" id="PTHR47827:SF3">
    <property type="entry name" value="AF-9 ANC1 HOMOLOGY DOMAIN-CONTAINING PROTEIN"/>
    <property type="match status" value="1"/>
</dbReference>
<dbReference type="OMA" id="IRSECLT"/>
<dbReference type="CDD" id="cd16906">
    <property type="entry name" value="YEATS_AF-9_like"/>
    <property type="match status" value="1"/>
</dbReference>
<dbReference type="KEGG" id="hro:HELRODRAFT_178766"/>
<dbReference type="GO" id="GO:0008023">
    <property type="term" value="C:transcription elongation factor complex"/>
    <property type="evidence" value="ECO:0000318"/>
    <property type="project" value="GO_Central"/>
</dbReference>
<dbReference type="CTD" id="20206944"/>
<dbReference type="GO" id="GO:0003682">
    <property type="term" value="F:chromatin binding"/>
    <property type="evidence" value="ECO:0000318"/>
    <property type="project" value="GO_Central"/>
</dbReference>
<feature type="compositionally biased region" description="Low complexity" evidence="3">
    <location>
        <begin position="149"/>
        <end position="169"/>
    </location>
</feature>
<evidence type="ECO:0000313" key="7">
    <source>
        <dbReference type="Proteomes" id="UP000015101"/>
    </source>
</evidence>
<proteinExistence type="predicted"/>
<dbReference type="InterPro" id="IPR040930">
    <property type="entry name" value="AF-9_AHD"/>
</dbReference>
<feature type="compositionally biased region" description="Low complexity" evidence="3">
    <location>
        <begin position="195"/>
        <end position="217"/>
    </location>
</feature>
<dbReference type="STRING" id="6412.T1FDP5"/>
<dbReference type="GeneID" id="20206944"/>
<dbReference type="Proteomes" id="UP000015101">
    <property type="component" value="Unassembled WGS sequence"/>
</dbReference>
<dbReference type="InterPro" id="IPR055129">
    <property type="entry name" value="YEATS_dom"/>
</dbReference>
<dbReference type="Pfam" id="PF17793">
    <property type="entry name" value="AHD"/>
    <property type="match status" value="1"/>
</dbReference>
<feature type="compositionally biased region" description="Basic residues" evidence="3">
    <location>
        <begin position="136"/>
        <end position="147"/>
    </location>
</feature>
<dbReference type="Pfam" id="PF03366">
    <property type="entry name" value="YEATS"/>
    <property type="match status" value="1"/>
</dbReference>
<dbReference type="eggNOG" id="KOG3149">
    <property type="taxonomic scope" value="Eukaryota"/>
</dbReference>
<reference evidence="6" key="3">
    <citation type="submission" date="2015-06" db="UniProtKB">
        <authorList>
            <consortium name="EnsemblMetazoa"/>
        </authorList>
    </citation>
    <scope>IDENTIFICATION</scope>
</reference>
<dbReference type="EnsemblMetazoa" id="HelroT178766">
    <property type="protein sequence ID" value="HelroP178766"/>
    <property type="gene ID" value="HelroG178766"/>
</dbReference>
<accession>T1FDP5</accession>
<gene>
    <name evidence="6" type="primary">20206944</name>
    <name evidence="5" type="ORF">HELRODRAFT_178766</name>
</gene>
<dbReference type="InterPro" id="IPR017956">
    <property type="entry name" value="AT_hook_DNA-bd_motif"/>
</dbReference>
<dbReference type="EMBL" id="KB097487">
    <property type="protein sequence ID" value="ESN96962.1"/>
    <property type="molecule type" value="Genomic_DNA"/>
</dbReference>
<feature type="compositionally biased region" description="Low complexity" evidence="3">
    <location>
        <begin position="233"/>
        <end position="244"/>
    </location>
</feature>
<comment type="subcellular location">
    <subcellularLocation>
        <location evidence="2">Nucleus</location>
    </subcellularLocation>
</comment>
<dbReference type="InterPro" id="IPR038704">
    <property type="entry name" value="YEAST_sf"/>
</dbReference>
<dbReference type="RefSeq" id="XP_009025083.1">
    <property type="nucleotide sequence ID" value="XM_009026835.1"/>
</dbReference>
<feature type="domain" description="YEATS" evidence="4">
    <location>
        <begin position="12"/>
        <end position="143"/>
    </location>
</feature>
<organism evidence="6 7">
    <name type="scientific">Helobdella robusta</name>
    <name type="common">Californian leech</name>
    <dbReference type="NCBI Taxonomy" id="6412"/>
    <lineage>
        <taxon>Eukaryota</taxon>
        <taxon>Metazoa</taxon>
        <taxon>Spiralia</taxon>
        <taxon>Lophotrochozoa</taxon>
        <taxon>Annelida</taxon>
        <taxon>Clitellata</taxon>
        <taxon>Hirudinea</taxon>
        <taxon>Rhynchobdellida</taxon>
        <taxon>Glossiphoniidae</taxon>
        <taxon>Helobdella</taxon>
    </lineage>
</organism>
<evidence type="ECO:0000313" key="5">
    <source>
        <dbReference type="EMBL" id="ESN96962.1"/>
    </source>
</evidence>
<dbReference type="InParanoid" id="T1FDP5"/>
<dbReference type="SMART" id="SM00384">
    <property type="entry name" value="AT_hook"/>
    <property type="match status" value="2"/>
</dbReference>
<name>T1FDP5_HELRO</name>
<evidence type="ECO:0000313" key="6">
    <source>
        <dbReference type="EnsemblMetazoa" id="HelroP178766"/>
    </source>
</evidence>
<evidence type="ECO:0000259" key="4">
    <source>
        <dbReference type="PROSITE" id="PS51037"/>
    </source>
</evidence>